<evidence type="ECO:0000313" key="2">
    <source>
        <dbReference type="EMBL" id="HGL17930.1"/>
    </source>
</evidence>
<accession>A0A7V3ZYW3</accession>
<gene>
    <name evidence="2" type="ORF">ENU66_06360</name>
    <name evidence="3" type="ORF">ENU66_06605</name>
</gene>
<keyword evidence="1" id="KW-0175">Coiled coil</keyword>
<protein>
    <recommendedName>
        <fullName evidence="4">DUF4412 domain-containing protein</fullName>
    </recommendedName>
</protein>
<reference evidence="2" key="1">
    <citation type="journal article" date="2020" name="mSystems">
        <title>Genome- and Community-Level Interaction Insights into Carbon Utilization and Element Cycling Functions of Hydrothermarchaeota in Hydrothermal Sediment.</title>
        <authorList>
            <person name="Zhou Z."/>
            <person name="Liu Y."/>
            <person name="Xu W."/>
            <person name="Pan J."/>
            <person name="Luo Z.H."/>
            <person name="Li M."/>
        </authorList>
    </citation>
    <scope>NUCLEOTIDE SEQUENCE [LARGE SCALE GENOMIC DNA]</scope>
    <source>
        <strain evidence="2">SpSt-69</strain>
    </source>
</reference>
<name>A0A7V3ZYW3_UNCW3</name>
<proteinExistence type="predicted"/>
<evidence type="ECO:0000313" key="3">
    <source>
        <dbReference type="EMBL" id="HGL17977.1"/>
    </source>
</evidence>
<feature type="coiled-coil region" evidence="1">
    <location>
        <begin position="68"/>
        <end position="95"/>
    </location>
</feature>
<dbReference type="EMBL" id="DTDJ01000043">
    <property type="protein sequence ID" value="HGL17977.1"/>
    <property type="molecule type" value="Genomic_DNA"/>
</dbReference>
<comment type="caution">
    <text evidence="2">The sequence shown here is derived from an EMBL/GenBank/DDBJ whole genome shotgun (WGS) entry which is preliminary data.</text>
</comment>
<organism evidence="2">
    <name type="scientific">candidate division WOR-3 bacterium</name>
    <dbReference type="NCBI Taxonomy" id="2052148"/>
    <lineage>
        <taxon>Bacteria</taxon>
        <taxon>Bacteria division WOR-3</taxon>
    </lineage>
</organism>
<dbReference type="AlphaFoldDB" id="A0A7V3ZYW3"/>
<dbReference type="EMBL" id="DTDJ01000043">
    <property type="protein sequence ID" value="HGL17930.1"/>
    <property type="molecule type" value="Genomic_DNA"/>
</dbReference>
<sequence length="272" mass="31633">MILFASLIFYGVSFSDVYLEYKSFPSGKVLIYLTKKYMRMDAEEYGIFPVTLIYDKNLRKIFILNRDKKSYVEVNEKLLKDLRKLREEMEAQLSNLPPSMREMAKHMMMPGCVQIKEIPDDLCESPKIIGTENFRGLSAKVVDGCKNFDVEKNSFVICRYWFVDGEKLNLELEDFKTLISFLEFEWEFVKAMGSFCGTEAMSMFLTIPQKTLTLGYDLPIPVKVLSVSDEEEETMMILDNVSTNELTEELFRLPKNYKKIDIEVPKFRGGGY</sequence>
<evidence type="ECO:0000256" key="1">
    <source>
        <dbReference type="SAM" id="Coils"/>
    </source>
</evidence>
<evidence type="ECO:0008006" key="4">
    <source>
        <dbReference type="Google" id="ProtNLM"/>
    </source>
</evidence>